<evidence type="ECO:0000313" key="5">
    <source>
        <dbReference type="WBParaSite" id="jg25484"/>
    </source>
</evidence>
<reference evidence="5" key="1">
    <citation type="submission" date="2022-11" db="UniProtKB">
        <authorList>
            <consortium name="WormBaseParasite"/>
        </authorList>
    </citation>
    <scope>IDENTIFICATION</scope>
</reference>
<dbReference type="InterPro" id="IPR001478">
    <property type="entry name" value="PDZ"/>
</dbReference>
<dbReference type="GO" id="GO:0016324">
    <property type="term" value="C:apical plasma membrane"/>
    <property type="evidence" value="ECO:0007669"/>
    <property type="project" value="TreeGrafter"/>
</dbReference>
<dbReference type="GO" id="GO:0072659">
    <property type="term" value="P:protein localization to plasma membrane"/>
    <property type="evidence" value="ECO:0007669"/>
    <property type="project" value="TreeGrafter"/>
</dbReference>
<feature type="compositionally biased region" description="Polar residues" evidence="2">
    <location>
        <begin position="507"/>
        <end position="518"/>
    </location>
</feature>
<dbReference type="CDD" id="cd06768">
    <property type="entry name" value="PDZ_NHERF-like"/>
    <property type="match status" value="1"/>
</dbReference>
<dbReference type="PROSITE" id="PS50106">
    <property type="entry name" value="PDZ"/>
    <property type="match status" value="1"/>
</dbReference>
<dbReference type="AlphaFoldDB" id="A0A915E0T4"/>
<dbReference type="SMART" id="SM00228">
    <property type="entry name" value="PDZ"/>
    <property type="match status" value="1"/>
</dbReference>
<proteinExistence type="predicted"/>
<sequence length="563" mass="62695">MVNLQLSPNAHLQESVDNQEYGFNLHAERGKGQFVGVVDDGSPAQKAGLKSGDRIFAVNGESIVGASHKEVVLKIKSNPMQCELLVISEEGAQWYQEHGIPINSQMPNIIRTCEEPIYSDATAYYSTSSAPWEMQTSPVVVSKMRAQLRFPSKERDRQQVFSSQVGPSANNSQKKYVERAFMRASRRRLQCLNDNGVQSSVKSPSVKAMPPRPRLCTLVKQGPVHEFGFNLHAERGKGHFIGNNCRSQWTTDLSKHCSQGKLLVAAEEIDRWYTETGTPYSYERVTVFETDNRSKAPSSAASNTAHHPGGMAISTGYGNYDPRPAAKTNGSSGVQSRRETVVSNPDRLQTTYMTRVDDVHHLPMRTQNAAIVVSDDHKTSIHVDTTQEESDDGVHSQHSNEIYQGCVQPSGSPDDLLEKVFSRVKPPAVRTDLNGHNEDYENRQSNDLVNQEVRSTKELLVARTGHHHQLTEQTNKHPVPLIVSSYSNEKKSTTGLPAVGLRDFPSPVSTDSHTSTGSMVKDENKDIFKLSAKEARQLMKQKKKDPRMQNMSLEEKYKVIANL</sequence>
<evidence type="ECO:0000313" key="4">
    <source>
        <dbReference type="Proteomes" id="UP000887574"/>
    </source>
</evidence>
<keyword evidence="1" id="KW-0677">Repeat</keyword>
<feature type="region of interest" description="Disordered" evidence="2">
    <location>
        <begin position="496"/>
        <end position="519"/>
    </location>
</feature>
<dbReference type="PANTHER" id="PTHR14191">
    <property type="entry name" value="PDZ DOMAIN CONTAINING PROTEIN"/>
    <property type="match status" value="1"/>
</dbReference>
<name>A0A915E0T4_9BILA</name>
<evidence type="ECO:0000259" key="3">
    <source>
        <dbReference type="PROSITE" id="PS50106"/>
    </source>
</evidence>
<accession>A0A915E0T4</accession>
<evidence type="ECO:0000256" key="2">
    <source>
        <dbReference type="SAM" id="MobiDB-lite"/>
    </source>
</evidence>
<feature type="region of interest" description="Disordered" evidence="2">
    <location>
        <begin position="152"/>
        <end position="172"/>
    </location>
</feature>
<feature type="region of interest" description="Disordered" evidence="2">
    <location>
        <begin position="292"/>
        <end position="342"/>
    </location>
</feature>
<organism evidence="4 5">
    <name type="scientific">Ditylenchus dipsaci</name>
    <dbReference type="NCBI Taxonomy" id="166011"/>
    <lineage>
        <taxon>Eukaryota</taxon>
        <taxon>Metazoa</taxon>
        <taxon>Ecdysozoa</taxon>
        <taxon>Nematoda</taxon>
        <taxon>Chromadorea</taxon>
        <taxon>Rhabditida</taxon>
        <taxon>Tylenchina</taxon>
        <taxon>Tylenchomorpha</taxon>
        <taxon>Sphaerularioidea</taxon>
        <taxon>Anguinidae</taxon>
        <taxon>Anguininae</taxon>
        <taxon>Ditylenchus</taxon>
    </lineage>
</organism>
<feature type="compositionally biased region" description="Polar residues" evidence="2">
    <location>
        <begin position="328"/>
        <end position="342"/>
    </location>
</feature>
<evidence type="ECO:0000256" key="1">
    <source>
        <dbReference type="ARBA" id="ARBA00022737"/>
    </source>
</evidence>
<feature type="compositionally biased region" description="Polar residues" evidence="2">
    <location>
        <begin position="159"/>
        <end position="172"/>
    </location>
</feature>
<dbReference type="Pfam" id="PF00595">
    <property type="entry name" value="PDZ"/>
    <property type="match status" value="1"/>
</dbReference>
<dbReference type="InterPro" id="IPR051067">
    <property type="entry name" value="NHER"/>
</dbReference>
<feature type="domain" description="PDZ" evidence="3">
    <location>
        <begin position="9"/>
        <end position="90"/>
    </location>
</feature>
<feature type="compositionally biased region" description="Polar residues" evidence="2">
    <location>
        <begin position="295"/>
        <end position="305"/>
    </location>
</feature>
<dbReference type="GO" id="GO:0043495">
    <property type="term" value="F:protein-membrane adaptor activity"/>
    <property type="evidence" value="ECO:0007669"/>
    <property type="project" value="TreeGrafter"/>
</dbReference>
<dbReference type="PANTHER" id="PTHR14191:SF3">
    <property type="entry name" value="NA(+)_H(+) EXCHANGE REGULATORY COFACTOR-LIKE PROTEIN NRFL-1"/>
    <property type="match status" value="1"/>
</dbReference>
<keyword evidence="4" id="KW-1185">Reference proteome</keyword>
<dbReference type="Gene3D" id="2.30.42.10">
    <property type="match status" value="1"/>
</dbReference>
<protein>
    <submittedName>
        <fullName evidence="5">PDZ domain-containing protein</fullName>
    </submittedName>
</protein>
<dbReference type="InterPro" id="IPR036034">
    <property type="entry name" value="PDZ_sf"/>
</dbReference>
<dbReference type="SUPFAM" id="SSF50156">
    <property type="entry name" value="PDZ domain-like"/>
    <property type="match status" value="1"/>
</dbReference>
<dbReference type="WBParaSite" id="jg25484">
    <property type="protein sequence ID" value="jg25484"/>
    <property type="gene ID" value="jg25484"/>
</dbReference>
<dbReference type="Proteomes" id="UP000887574">
    <property type="component" value="Unplaced"/>
</dbReference>